<keyword evidence="2" id="KW-0812">Transmembrane</keyword>
<gene>
    <name evidence="3" type="ORF">CI238_03026</name>
</gene>
<reference evidence="3 4" key="1">
    <citation type="submission" date="2015-06" db="EMBL/GenBank/DDBJ databases">
        <title>Survival trade-offs in plant roots during colonization by closely related pathogenic and mutualistic fungi.</title>
        <authorList>
            <person name="Hacquard S."/>
            <person name="Kracher B."/>
            <person name="Hiruma K."/>
            <person name="Weinman A."/>
            <person name="Muench P."/>
            <person name="Garrido Oter R."/>
            <person name="Ver Loren van Themaat E."/>
            <person name="Dallerey J.-F."/>
            <person name="Damm U."/>
            <person name="Henrissat B."/>
            <person name="Lespinet O."/>
            <person name="Thon M."/>
            <person name="Kemen E."/>
            <person name="McHardy A.C."/>
            <person name="Schulze-Lefert P."/>
            <person name="O'Connell R.J."/>
        </authorList>
    </citation>
    <scope>NUCLEOTIDE SEQUENCE [LARGE SCALE GENOMIC DNA]</scope>
    <source>
        <strain evidence="3 4">MAFF 238704</strain>
    </source>
</reference>
<proteinExistence type="predicted"/>
<keyword evidence="4" id="KW-1185">Reference proteome</keyword>
<feature type="region of interest" description="Disordered" evidence="1">
    <location>
        <begin position="267"/>
        <end position="288"/>
    </location>
</feature>
<keyword evidence="2" id="KW-1133">Transmembrane helix</keyword>
<dbReference type="InterPro" id="IPR052953">
    <property type="entry name" value="Ser-rich/MCO-related"/>
</dbReference>
<feature type="transmembrane region" description="Helical" evidence="2">
    <location>
        <begin position="303"/>
        <end position="325"/>
    </location>
</feature>
<dbReference type="STRING" id="1573173.A0A167EH84"/>
<evidence type="ECO:0000313" key="4">
    <source>
        <dbReference type="Proteomes" id="UP000076584"/>
    </source>
</evidence>
<name>A0A167EH84_COLIC</name>
<evidence type="ECO:0000256" key="1">
    <source>
        <dbReference type="SAM" id="MobiDB-lite"/>
    </source>
</evidence>
<organism evidence="3 4">
    <name type="scientific">Colletotrichum incanum</name>
    <name type="common">Soybean anthracnose fungus</name>
    <dbReference type="NCBI Taxonomy" id="1573173"/>
    <lineage>
        <taxon>Eukaryota</taxon>
        <taxon>Fungi</taxon>
        <taxon>Dikarya</taxon>
        <taxon>Ascomycota</taxon>
        <taxon>Pezizomycotina</taxon>
        <taxon>Sordariomycetes</taxon>
        <taxon>Hypocreomycetidae</taxon>
        <taxon>Glomerellales</taxon>
        <taxon>Glomerellaceae</taxon>
        <taxon>Colletotrichum</taxon>
        <taxon>Colletotrichum spaethianum species complex</taxon>
    </lineage>
</organism>
<accession>A0A167EH84</accession>
<dbReference type="InterPro" id="IPR008972">
    <property type="entry name" value="Cupredoxin"/>
</dbReference>
<dbReference type="CDD" id="cd12087">
    <property type="entry name" value="TM_EGFR-like"/>
    <property type="match status" value="1"/>
</dbReference>
<dbReference type="Gene3D" id="2.60.40.420">
    <property type="entry name" value="Cupredoxins - blue copper proteins"/>
    <property type="match status" value="1"/>
</dbReference>
<keyword evidence="2" id="KW-0472">Membrane</keyword>
<comment type="caution">
    <text evidence="3">The sequence shown here is derived from an EMBL/GenBank/DDBJ whole genome shotgun (WGS) entry which is preliminary data.</text>
</comment>
<dbReference type="AlphaFoldDB" id="A0A167EH84"/>
<sequence>MHLFRRWCGELQEYGLSPRARVPFEARRYARASIHNRKPLAISIVPVPYCKAPFTPSGYPSPLLHHLLFMLLRDSLFEMVWSSVFGIATLAILVKAQSPISPTPFLTTTTMPASNPTSTPDVRAEASSTGSVAAETHTIAVGVSGYSFSPAKTEANVGDTIEWIFYPDAHSVVRAEFSFPCTPYEYVDIGREGFYSGPQPVKAITNNMPRYRVLVNDTDPIFFYCGAPGSCYKEKMIGVVNENSTHTLAKQLEAALPLTTQILPGEPFPVESDAPKPTNGSSSSDDNGAVINNYHHSLSGGQIAGIVIGSLAFLLLGGILVFFCGRHGGLDRVYRRSSMMNQAPPQPSQPSVTEINYVIQPKTPTTQEWRSSHYSSFSGGPYRDTALTGQFSPSMSPQPAGFTHPLGGMQTYFDPRISSIAPSSMVEAPDNQSTSPAAPAPLAVLRAAPVELPTFDDPGDSPLPEYNWRISFAEQESEYTPSKEA</sequence>
<dbReference type="EMBL" id="LFIW01000717">
    <property type="protein sequence ID" value="KZL85134.1"/>
    <property type="molecule type" value="Genomic_DNA"/>
</dbReference>
<dbReference type="PANTHER" id="PTHR34883:SF19">
    <property type="entry name" value="EXTRACELLULAR SERINE-RICH PROTEIN"/>
    <property type="match status" value="1"/>
</dbReference>
<feature type="non-terminal residue" evidence="3">
    <location>
        <position position="485"/>
    </location>
</feature>
<protein>
    <submittedName>
        <fullName evidence="3">Extracellular serine-rich protein</fullName>
    </submittedName>
</protein>
<dbReference type="Proteomes" id="UP000076584">
    <property type="component" value="Unassembled WGS sequence"/>
</dbReference>
<evidence type="ECO:0000313" key="3">
    <source>
        <dbReference type="EMBL" id="KZL85134.1"/>
    </source>
</evidence>
<evidence type="ECO:0000256" key="2">
    <source>
        <dbReference type="SAM" id="Phobius"/>
    </source>
</evidence>
<dbReference type="PANTHER" id="PTHR34883">
    <property type="entry name" value="SERINE-RICH PROTEIN, PUTATIVE-RELATED-RELATED"/>
    <property type="match status" value="1"/>
</dbReference>
<dbReference type="SUPFAM" id="SSF49503">
    <property type="entry name" value="Cupredoxins"/>
    <property type="match status" value="1"/>
</dbReference>